<evidence type="ECO:0000313" key="4">
    <source>
        <dbReference type="Proteomes" id="UP000663651"/>
    </source>
</evidence>
<protein>
    <submittedName>
        <fullName evidence="3">Glycosyltransferase family 4 protein</fullName>
    </submittedName>
</protein>
<feature type="domain" description="Glycosyltransferase subfamily 4-like N-terminal" evidence="2">
    <location>
        <begin position="13"/>
        <end position="171"/>
    </location>
</feature>
<keyword evidence="4" id="KW-1185">Reference proteome</keyword>
<dbReference type="RefSeq" id="WP_207163361.1">
    <property type="nucleotide sequence ID" value="NZ_CP071382.1"/>
</dbReference>
<dbReference type="Pfam" id="PF13439">
    <property type="entry name" value="Glyco_transf_4"/>
    <property type="match status" value="1"/>
</dbReference>
<dbReference type="EMBL" id="CP071382">
    <property type="protein sequence ID" value="QSV45568.1"/>
    <property type="molecule type" value="Genomic_DNA"/>
</dbReference>
<evidence type="ECO:0000259" key="2">
    <source>
        <dbReference type="Pfam" id="PF13439"/>
    </source>
</evidence>
<organism evidence="3 4">
    <name type="scientific">Geobacter benzoatilyticus</name>
    <dbReference type="NCBI Taxonomy" id="2815309"/>
    <lineage>
        <taxon>Bacteria</taxon>
        <taxon>Pseudomonadati</taxon>
        <taxon>Thermodesulfobacteriota</taxon>
        <taxon>Desulfuromonadia</taxon>
        <taxon>Geobacterales</taxon>
        <taxon>Geobacteraceae</taxon>
        <taxon>Geobacter</taxon>
    </lineage>
</organism>
<dbReference type="CDD" id="cd03801">
    <property type="entry name" value="GT4_PimA-like"/>
    <property type="match status" value="1"/>
</dbReference>
<evidence type="ECO:0000313" key="3">
    <source>
        <dbReference type="EMBL" id="QSV45568.1"/>
    </source>
</evidence>
<proteinExistence type="predicted"/>
<accession>A0ABX7Q2B2</accession>
<dbReference type="Proteomes" id="UP000663651">
    <property type="component" value="Chromosome"/>
</dbReference>
<dbReference type="PANTHER" id="PTHR12526:SF641">
    <property type="entry name" value="LIPOPOLYSACCHARIDE CORE BIOSYNTHESIS PROTEIN RFAG"/>
    <property type="match status" value="1"/>
</dbReference>
<evidence type="ECO:0000259" key="1">
    <source>
        <dbReference type="Pfam" id="PF00534"/>
    </source>
</evidence>
<dbReference type="InterPro" id="IPR001296">
    <property type="entry name" value="Glyco_trans_1"/>
</dbReference>
<dbReference type="PANTHER" id="PTHR12526">
    <property type="entry name" value="GLYCOSYLTRANSFERASE"/>
    <property type="match status" value="1"/>
</dbReference>
<dbReference type="Gene3D" id="3.40.50.2000">
    <property type="entry name" value="Glycogen Phosphorylase B"/>
    <property type="match status" value="2"/>
</dbReference>
<dbReference type="Pfam" id="PF00534">
    <property type="entry name" value="Glycos_transf_1"/>
    <property type="match status" value="1"/>
</dbReference>
<reference evidence="3 4" key="1">
    <citation type="submission" date="2021-03" db="EMBL/GenBank/DDBJ databases">
        <title>Geobacter metallireducens gen. nov. sp. nov., a microorganism capable of coupling the complete oxidation of organic compounds to the reduction of iron and other metals.</title>
        <authorList>
            <person name="Li Y."/>
        </authorList>
    </citation>
    <scope>NUCLEOTIDE SEQUENCE [LARGE SCALE GENOMIC DNA]</scope>
    <source>
        <strain evidence="3 4">Jerry-YX</strain>
    </source>
</reference>
<name>A0ABX7Q2B2_9BACT</name>
<dbReference type="SUPFAM" id="SSF53756">
    <property type="entry name" value="UDP-Glycosyltransferase/glycogen phosphorylase"/>
    <property type="match status" value="1"/>
</dbReference>
<dbReference type="InterPro" id="IPR028098">
    <property type="entry name" value="Glyco_trans_4-like_N"/>
</dbReference>
<gene>
    <name evidence="3" type="ORF">JZM60_15850</name>
</gene>
<feature type="domain" description="Glycosyl transferase family 1" evidence="1">
    <location>
        <begin position="182"/>
        <end position="347"/>
    </location>
</feature>
<sequence>MKLAFCLFKFFPYGGLQRDFLRIAKACHDRGHAIHVYTMAWEGEQLPHFSVHILPAKGLTNHGRCKSFSGLLARELEKGHFDAVIGFNKMPGLDVYFAADPCFASKYAGKSILSRLTGRYRVYSAMERAVFDRDANTKILLLTGEEKQNYIRCYQTPDERFYLLPPGINPSDYQLSNPEEVRSQIRQQLDVGMQDLLLLMVGSGFKTKGVDRSIRALASLPAELRSRARLFVVGRGDSAPFEKLSAKLGISRQVSFLGTRNDVPAFLVAADILLHPSYTEAAGMVLLEAMLAGLPILCSEVCGYATHVKSAGSGQLIPEPFEQRTMNNLLLHMLAAADERKSWSRNGLEYVAKTDISGLPDQAVQIIESVTR</sequence>